<organism evidence="1 2">
    <name type="scientific">Candidatus Magnetobacterium bavaricum</name>
    <dbReference type="NCBI Taxonomy" id="29290"/>
    <lineage>
        <taxon>Bacteria</taxon>
        <taxon>Pseudomonadati</taxon>
        <taxon>Nitrospirota</taxon>
        <taxon>Thermodesulfovibrionia</taxon>
        <taxon>Thermodesulfovibrionales</taxon>
        <taxon>Candidatus Magnetobacteriaceae</taxon>
        <taxon>Candidatus Magnetobacterium</taxon>
    </lineage>
</organism>
<comment type="caution">
    <text evidence="1">The sequence shown here is derived from an EMBL/GenBank/DDBJ whole genome shotgun (WGS) entry which is preliminary data.</text>
</comment>
<reference evidence="1 2" key="1">
    <citation type="submission" date="2015-02" db="EMBL/GenBank/DDBJ databases">
        <title>Single-cell genomics of uncultivated deep-branching MTB reveals a conserved set of magnetosome genes.</title>
        <authorList>
            <person name="Kolinko S."/>
            <person name="Richter M."/>
            <person name="Glockner F.O."/>
            <person name="Brachmann A."/>
            <person name="Schuler D."/>
        </authorList>
    </citation>
    <scope>NUCLEOTIDE SEQUENCE [LARGE SCALE GENOMIC DNA]</scope>
    <source>
        <strain evidence="1">TM-1</strain>
    </source>
</reference>
<proteinExistence type="predicted"/>
<accession>A0A0F3GTH2</accession>
<evidence type="ECO:0000313" key="1">
    <source>
        <dbReference type="EMBL" id="KJU83978.1"/>
    </source>
</evidence>
<dbReference type="NCBIfam" id="NF038262">
    <property type="entry name" value="SiaB_fam_kinase"/>
    <property type="match status" value="1"/>
</dbReference>
<dbReference type="InterPro" id="IPR046239">
    <property type="entry name" value="DUF6272"/>
</dbReference>
<dbReference type="Pfam" id="PF19788">
    <property type="entry name" value="DUF6272"/>
    <property type="match status" value="1"/>
</dbReference>
<dbReference type="AlphaFoldDB" id="A0A0F3GTH2"/>
<dbReference type="Proteomes" id="UP000033423">
    <property type="component" value="Unassembled WGS sequence"/>
</dbReference>
<dbReference type="PATRIC" id="fig|29290.4.peg.5080"/>
<evidence type="ECO:0000313" key="2">
    <source>
        <dbReference type="Proteomes" id="UP000033423"/>
    </source>
</evidence>
<sequence>MLTDLYELYRQMLREKIVLCFSGPVSQHVVEGIGATLKLKMEIEDQDINTIQKVFSIFVEQMQNLMNYSAERISQDKDGGDLGIGIFVVGFKDERFYVRCGNKINNDKLNMIREQVDELRDLNADEIKALYRRRRKEPPPQDSKGAGLGFIEMAKKASQPIEIDYTTVDETISFLSVTVYI</sequence>
<dbReference type="EMBL" id="LACI01001663">
    <property type="protein sequence ID" value="KJU83978.1"/>
    <property type="molecule type" value="Genomic_DNA"/>
</dbReference>
<name>A0A0F3GTH2_9BACT</name>
<protein>
    <submittedName>
        <fullName evidence="1">Uncharacterized protein</fullName>
    </submittedName>
</protein>
<keyword evidence="2" id="KW-1185">Reference proteome</keyword>
<gene>
    <name evidence="1" type="ORF">MBAV_003824</name>
</gene>